<dbReference type="Gene3D" id="3.30.420.10">
    <property type="entry name" value="Ribonuclease H-like superfamily/Ribonuclease H"/>
    <property type="match status" value="1"/>
</dbReference>
<reference evidence="2 3" key="1">
    <citation type="submission" date="2022-11" db="EMBL/GenBank/DDBJ databases">
        <title>Genome Sequencing of Nocardia sp. ON39_IFM12276 and assembly.</title>
        <authorList>
            <person name="Shimojima M."/>
            <person name="Toyokawa M."/>
            <person name="Uesaka K."/>
        </authorList>
    </citation>
    <scope>NUCLEOTIDE SEQUENCE [LARGE SCALE GENOMIC DNA]</scope>
    <source>
        <strain evidence="2 3">IFM 12276</strain>
    </source>
</reference>
<dbReference type="Pfam" id="PF13565">
    <property type="entry name" value="HTH_32"/>
    <property type="match status" value="1"/>
</dbReference>
<protein>
    <submittedName>
        <fullName evidence="2">IS630 family transposase</fullName>
    </submittedName>
</protein>
<dbReference type="InterPro" id="IPR009057">
    <property type="entry name" value="Homeodomain-like_sf"/>
</dbReference>
<dbReference type="InterPro" id="IPR036397">
    <property type="entry name" value="RNaseH_sf"/>
</dbReference>
<dbReference type="Pfam" id="PF13358">
    <property type="entry name" value="DDE_3"/>
    <property type="match status" value="1"/>
</dbReference>
<evidence type="ECO:0000259" key="1">
    <source>
        <dbReference type="Pfam" id="PF13358"/>
    </source>
</evidence>
<dbReference type="InterPro" id="IPR038717">
    <property type="entry name" value="Tc1-like_DDE_dom"/>
</dbReference>
<accession>A0ABM8D142</accession>
<gene>
    <name evidence="2" type="ORF">IFM12276_40770</name>
</gene>
<evidence type="ECO:0000313" key="2">
    <source>
        <dbReference type="EMBL" id="BDU01049.1"/>
    </source>
</evidence>
<dbReference type="Proteomes" id="UP001317870">
    <property type="component" value="Chromosome"/>
</dbReference>
<dbReference type="NCBIfam" id="NF033545">
    <property type="entry name" value="transpos_IS630"/>
    <property type="match status" value="1"/>
</dbReference>
<organism evidence="2 3">
    <name type="scientific">Nocardia sputorum</name>
    <dbReference type="NCBI Taxonomy" id="2984338"/>
    <lineage>
        <taxon>Bacteria</taxon>
        <taxon>Bacillati</taxon>
        <taxon>Actinomycetota</taxon>
        <taxon>Actinomycetes</taxon>
        <taxon>Mycobacteriales</taxon>
        <taxon>Nocardiaceae</taxon>
        <taxon>Nocardia</taxon>
    </lineage>
</organism>
<dbReference type="InterPro" id="IPR047655">
    <property type="entry name" value="Transpos_IS630-like"/>
</dbReference>
<keyword evidence="3" id="KW-1185">Reference proteome</keyword>
<dbReference type="InterPro" id="IPR012337">
    <property type="entry name" value="RNaseH-like_sf"/>
</dbReference>
<proteinExistence type="predicted"/>
<feature type="domain" description="Tc1-like transposase DDE" evidence="1">
    <location>
        <begin position="197"/>
        <end position="338"/>
    </location>
</feature>
<name>A0ABM8D142_9NOCA</name>
<evidence type="ECO:0000313" key="3">
    <source>
        <dbReference type="Proteomes" id="UP001317870"/>
    </source>
</evidence>
<dbReference type="EMBL" id="AP026978">
    <property type="protein sequence ID" value="BDU01049.1"/>
    <property type="molecule type" value="Genomic_DNA"/>
</dbReference>
<sequence>MIVGACPVMLPVEVVSVARRPEVFVRAVTPEEGRRLQKITKTSKQPIRTRRAIVVMASAQRQPVPAIARLMQVSEAYVRQVIHEFNERGFDALDPKWSAGRPKKVDRATRERIACIARCCPRDLGWPFSVWSLSKLREVLLTNGIVEISRETLRKILKAEGVSWQAVKTWKAGTDPEFTAKMNRVLDLYDHRPTDGRVVCVDEFGPLNLQPRAGRGWFPRRIPRRLRATYRRTQGVRHLLGALDLSTGKLHYRIRDRKRWQEFLSLLKSLRARWPGERLYVIVGNFSPHKRAEVRAWAAVNDVELVFLPTYSSWLNWIESEFAALRYFALNGTDHRSHDEQDAAIGAYIRWYNQHARPKRDFAVNSKIRHPDYLPKVA</sequence>
<dbReference type="SUPFAM" id="SSF53098">
    <property type="entry name" value="Ribonuclease H-like"/>
    <property type="match status" value="1"/>
</dbReference>
<dbReference type="SUPFAM" id="SSF46689">
    <property type="entry name" value="Homeodomain-like"/>
    <property type="match status" value="1"/>
</dbReference>